<evidence type="ECO:0000313" key="2">
    <source>
        <dbReference type="Proteomes" id="UP000783588"/>
    </source>
</evidence>
<dbReference type="EMBL" id="JAHLQI010000013">
    <property type="protein sequence ID" value="MBU5491582.1"/>
    <property type="molecule type" value="Genomic_DNA"/>
</dbReference>
<name>A0ABS6EV76_9FIRM</name>
<keyword evidence="2" id="KW-1185">Reference proteome</keyword>
<accession>A0ABS6EV76</accession>
<proteinExistence type="predicted"/>
<comment type="caution">
    <text evidence="1">The sequence shown here is derived from an EMBL/GenBank/DDBJ whole genome shotgun (WGS) entry which is preliminary data.</text>
</comment>
<dbReference type="Proteomes" id="UP000783588">
    <property type="component" value="Unassembled WGS sequence"/>
</dbReference>
<reference evidence="1 2" key="1">
    <citation type="submission" date="2021-06" db="EMBL/GenBank/DDBJ databases">
        <authorList>
            <person name="Sun Q."/>
            <person name="Li D."/>
        </authorList>
    </citation>
    <scope>NUCLEOTIDE SEQUENCE [LARGE SCALE GENOMIC DNA]</scope>
    <source>
        <strain evidence="1 2">MSJd-7</strain>
    </source>
</reference>
<organism evidence="1 2">
    <name type="scientific">Butyricicoccus intestinisimiae</name>
    <dbReference type="NCBI Taxonomy" id="2841509"/>
    <lineage>
        <taxon>Bacteria</taxon>
        <taxon>Bacillati</taxon>
        <taxon>Bacillota</taxon>
        <taxon>Clostridia</taxon>
        <taxon>Eubacteriales</taxon>
        <taxon>Butyricicoccaceae</taxon>
        <taxon>Butyricicoccus</taxon>
    </lineage>
</organism>
<gene>
    <name evidence="1" type="ORF">KQI75_13340</name>
</gene>
<sequence length="137" mass="15916">MNLIIKIENPQEDRNTPDDIQMLKEILKRSGVTMRAEDSFGSKSVYRLRGKEEKIWEKLTRGAGARATTKNIPIKKILEIEEKYKRMPKEKEAALAACGVQLRNYQEIKKNICECYGNLQKAIQCGHIYFVRVRKTK</sequence>
<evidence type="ECO:0000313" key="1">
    <source>
        <dbReference type="EMBL" id="MBU5491582.1"/>
    </source>
</evidence>
<protein>
    <submittedName>
        <fullName evidence="1">Uncharacterized protein</fullName>
    </submittedName>
</protein>
<dbReference type="RefSeq" id="WP_216471323.1">
    <property type="nucleotide sequence ID" value="NZ_JAHLQI010000013.1"/>
</dbReference>